<dbReference type="AlphaFoldDB" id="A0A0U5H3K1"/>
<name>A0A0U5H3K1_ASPCI</name>
<keyword evidence="4" id="KW-1185">Reference proteome</keyword>
<reference evidence="4" key="1">
    <citation type="journal article" date="2016" name="Genome Announc.">
        <title>Draft genome sequences of fungus Aspergillus calidoustus.</title>
        <authorList>
            <person name="Horn F."/>
            <person name="Linde J."/>
            <person name="Mattern D.J."/>
            <person name="Walther G."/>
            <person name="Guthke R."/>
            <person name="Scherlach K."/>
            <person name="Martin K."/>
            <person name="Brakhage A.A."/>
            <person name="Petzke L."/>
            <person name="Valiante V."/>
        </authorList>
    </citation>
    <scope>NUCLEOTIDE SEQUENCE [LARGE SCALE GENOMIC DNA]</scope>
    <source>
        <strain evidence="4">SF006504</strain>
    </source>
</reference>
<feature type="region of interest" description="Disordered" evidence="1">
    <location>
        <begin position="100"/>
        <end position="134"/>
    </location>
</feature>
<proteinExistence type="predicted"/>
<evidence type="ECO:0000313" key="3">
    <source>
        <dbReference type="EMBL" id="CEL08452.1"/>
    </source>
</evidence>
<evidence type="ECO:0000256" key="1">
    <source>
        <dbReference type="SAM" id="MobiDB-lite"/>
    </source>
</evidence>
<organism evidence="3 4">
    <name type="scientific">Aspergillus calidoustus</name>
    <dbReference type="NCBI Taxonomy" id="454130"/>
    <lineage>
        <taxon>Eukaryota</taxon>
        <taxon>Fungi</taxon>
        <taxon>Dikarya</taxon>
        <taxon>Ascomycota</taxon>
        <taxon>Pezizomycotina</taxon>
        <taxon>Eurotiomycetes</taxon>
        <taxon>Eurotiomycetidae</taxon>
        <taxon>Eurotiales</taxon>
        <taxon>Aspergillaceae</taxon>
        <taxon>Aspergillus</taxon>
        <taxon>Aspergillus subgen. Nidulantes</taxon>
    </lineage>
</organism>
<keyword evidence="2" id="KW-0812">Transmembrane</keyword>
<dbReference type="Proteomes" id="UP000054771">
    <property type="component" value="Unassembled WGS sequence"/>
</dbReference>
<accession>A0A0U5H3K1</accession>
<feature type="transmembrane region" description="Helical" evidence="2">
    <location>
        <begin position="70"/>
        <end position="91"/>
    </location>
</feature>
<evidence type="ECO:0000256" key="2">
    <source>
        <dbReference type="SAM" id="Phobius"/>
    </source>
</evidence>
<dbReference type="EMBL" id="CDMC01000011">
    <property type="protein sequence ID" value="CEL08452.1"/>
    <property type="molecule type" value="Genomic_DNA"/>
</dbReference>
<keyword evidence="2" id="KW-1133">Transmembrane helix</keyword>
<evidence type="ECO:0000313" key="4">
    <source>
        <dbReference type="Proteomes" id="UP000054771"/>
    </source>
</evidence>
<sequence>MNTSSLTNCSLSLDSLQSFKNLTIHSRVDFPCAGSNKTLIEHTHYLDKTNSTFLCTSVPDDSGLSTGAKIAIGVAVPVGVILLVVVGLFVWKRGQAAKRRSTGVAMVETSAGGSARGETPPPAYEGPRLGEVRN</sequence>
<protein>
    <submittedName>
        <fullName evidence="3">Uncharacterized protein</fullName>
    </submittedName>
</protein>
<keyword evidence="2" id="KW-0472">Membrane</keyword>
<gene>
    <name evidence="3" type="ORF">ASPCAL11602</name>
</gene>